<dbReference type="GeneID" id="105045693"/>
<dbReference type="PROSITE" id="PS50071">
    <property type="entry name" value="HOMEOBOX_2"/>
    <property type="match status" value="1"/>
</dbReference>
<dbReference type="RefSeq" id="XP_010922362.1">
    <property type="nucleotide sequence ID" value="XM_010924060.2"/>
</dbReference>
<evidence type="ECO:0000313" key="14">
    <source>
        <dbReference type="RefSeq" id="XP_010922362.1"/>
    </source>
</evidence>
<dbReference type="GO" id="GO:0099402">
    <property type="term" value="P:plant organ development"/>
    <property type="evidence" value="ECO:0007669"/>
    <property type="project" value="InterPro"/>
</dbReference>
<feature type="domain" description="Homeobox" evidence="12">
    <location>
        <begin position="23"/>
        <end position="78"/>
    </location>
</feature>
<organism evidence="13 14">
    <name type="scientific">Elaeis guineensis var. tenera</name>
    <name type="common">Oil palm</name>
    <dbReference type="NCBI Taxonomy" id="51953"/>
    <lineage>
        <taxon>Eukaryota</taxon>
        <taxon>Viridiplantae</taxon>
        <taxon>Streptophyta</taxon>
        <taxon>Embryophyta</taxon>
        <taxon>Tracheophyta</taxon>
        <taxon>Spermatophyta</taxon>
        <taxon>Magnoliopsida</taxon>
        <taxon>Liliopsida</taxon>
        <taxon>Arecaceae</taxon>
        <taxon>Arecoideae</taxon>
        <taxon>Cocoseae</taxon>
        <taxon>Elaeidinae</taxon>
        <taxon>Elaeis</taxon>
    </lineage>
</organism>
<dbReference type="PANTHER" id="PTHR45940:SF6">
    <property type="entry name" value="WUSCHEL-RELATED HOMEOBOX 2"/>
    <property type="match status" value="1"/>
</dbReference>
<comment type="similarity">
    <text evidence="8">Belongs to the WUS homeobox family.</text>
</comment>
<evidence type="ECO:0000256" key="10">
    <source>
        <dbReference type="RuleBase" id="RU000682"/>
    </source>
</evidence>
<keyword evidence="7 9" id="KW-0539">Nucleus</keyword>
<dbReference type="InterPro" id="IPR009057">
    <property type="entry name" value="Homeodomain-like_sf"/>
</dbReference>
<dbReference type="CDD" id="cd00086">
    <property type="entry name" value="homeodomain"/>
    <property type="match status" value="1"/>
</dbReference>
<evidence type="ECO:0000256" key="11">
    <source>
        <dbReference type="SAM" id="MobiDB-lite"/>
    </source>
</evidence>
<dbReference type="Pfam" id="PF00046">
    <property type="entry name" value="Homeodomain"/>
    <property type="match status" value="1"/>
</dbReference>
<dbReference type="OrthoDB" id="1896656at2759"/>
<keyword evidence="2" id="KW-0217">Developmental protein</keyword>
<dbReference type="KEGG" id="egu:105045693"/>
<evidence type="ECO:0000256" key="7">
    <source>
        <dbReference type="ARBA" id="ARBA00023242"/>
    </source>
</evidence>
<evidence type="ECO:0000256" key="6">
    <source>
        <dbReference type="ARBA" id="ARBA00023163"/>
    </source>
</evidence>
<dbReference type="AlphaFoldDB" id="A0A6I9RA05"/>
<reference evidence="14" key="1">
    <citation type="submission" date="2025-08" db="UniProtKB">
        <authorList>
            <consortium name="RefSeq"/>
        </authorList>
    </citation>
    <scope>IDENTIFICATION</scope>
</reference>
<feature type="region of interest" description="Disordered" evidence="11">
    <location>
        <begin position="1"/>
        <end position="21"/>
    </location>
</feature>
<keyword evidence="6" id="KW-0804">Transcription</keyword>
<sequence>MEECKGSASASSPLPSGSRWNPTKEQIAILEGLYRQGIRTPSAEQIQQITGKLREYGSIEGKNVFYWFQNHKARQRQKQKQECFAYYSRLFHQAPPTPLLSPPPPPTCTNVVRRPYYFQVPQVGGVGFYGPQFPNMFLPGALHINPRPEHQVSRERIPEPYSNAPHPAYYYDHHATGMGHSTADLATMNDPISHETLQLFPLHPTGILEERSGSTLISASAKSEILDDIVKDEVGGENQPPFNFFRAPKKPC</sequence>
<feature type="DNA-binding region" description="Homeobox" evidence="9">
    <location>
        <begin position="25"/>
        <end position="79"/>
    </location>
</feature>
<keyword evidence="3" id="KW-0805">Transcription regulation</keyword>
<dbReference type="InParanoid" id="A0A6I9RA05"/>
<evidence type="ECO:0000256" key="9">
    <source>
        <dbReference type="PROSITE-ProRule" id="PRU00108"/>
    </source>
</evidence>
<dbReference type="InterPro" id="IPR001356">
    <property type="entry name" value="HD"/>
</dbReference>
<dbReference type="FunFam" id="1.10.10.60:FF:000146">
    <property type="entry name" value="WUSCHEL-related homeobox 4"/>
    <property type="match status" value="1"/>
</dbReference>
<evidence type="ECO:0000256" key="2">
    <source>
        <dbReference type="ARBA" id="ARBA00022473"/>
    </source>
</evidence>
<keyword evidence="5 9" id="KW-0371">Homeobox</keyword>
<dbReference type="InterPro" id="IPR044555">
    <property type="entry name" value="WUSCHEL-like"/>
</dbReference>
<feature type="compositionally biased region" description="Low complexity" evidence="11">
    <location>
        <begin position="1"/>
        <end position="18"/>
    </location>
</feature>
<dbReference type="SUPFAM" id="SSF46689">
    <property type="entry name" value="Homeodomain-like"/>
    <property type="match status" value="1"/>
</dbReference>
<protein>
    <submittedName>
        <fullName evidence="14">WUSCHEL-related homeobox 5-like</fullName>
    </submittedName>
</protein>
<evidence type="ECO:0000256" key="3">
    <source>
        <dbReference type="ARBA" id="ARBA00023015"/>
    </source>
</evidence>
<dbReference type="GO" id="GO:0003677">
    <property type="term" value="F:DNA binding"/>
    <property type="evidence" value="ECO:0007669"/>
    <property type="project" value="UniProtKB-UniRule"/>
</dbReference>
<dbReference type="GO" id="GO:0003700">
    <property type="term" value="F:DNA-binding transcription factor activity"/>
    <property type="evidence" value="ECO:0007669"/>
    <property type="project" value="InterPro"/>
</dbReference>
<accession>A0A6I9RA05</accession>
<dbReference type="GO" id="GO:0005634">
    <property type="term" value="C:nucleus"/>
    <property type="evidence" value="ECO:0007669"/>
    <property type="project" value="UniProtKB-SubCell"/>
</dbReference>
<evidence type="ECO:0000259" key="12">
    <source>
        <dbReference type="PROSITE" id="PS50071"/>
    </source>
</evidence>
<dbReference type="FunCoup" id="A0A6I9RA05">
    <property type="interactions" value="163"/>
</dbReference>
<evidence type="ECO:0000256" key="8">
    <source>
        <dbReference type="ARBA" id="ARBA00024040"/>
    </source>
</evidence>
<dbReference type="Proteomes" id="UP000504607">
    <property type="component" value="Chromosome 5"/>
</dbReference>
<name>A0A6I9RA05_ELAGV</name>
<evidence type="ECO:0000256" key="5">
    <source>
        <dbReference type="ARBA" id="ARBA00023155"/>
    </source>
</evidence>
<dbReference type="PANTHER" id="PTHR45940">
    <property type="entry name" value="WUSCHEL-RELATED HOMEOBOX 1-RELATED"/>
    <property type="match status" value="1"/>
</dbReference>
<evidence type="ECO:0000256" key="1">
    <source>
        <dbReference type="ARBA" id="ARBA00004123"/>
    </source>
</evidence>
<evidence type="ECO:0000313" key="13">
    <source>
        <dbReference type="Proteomes" id="UP000504607"/>
    </source>
</evidence>
<proteinExistence type="inferred from homology"/>
<comment type="subcellular location">
    <subcellularLocation>
        <location evidence="1 9 10">Nucleus</location>
    </subcellularLocation>
</comment>
<keyword evidence="13" id="KW-1185">Reference proteome</keyword>
<dbReference type="Gene3D" id="1.10.10.60">
    <property type="entry name" value="Homeodomain-like"/>
    <property type="match status" value="1"/>
</dbReference>
<gene>
    <name evidence="14" type="primary">LOC105045693</name>
</gene>
<keyword evidence="4 9" id="KW-0238">DNA-binding</keyword>
<dbReference type="SMART" id="SM00389">
    <property type="entry name" value="HOX"/>
    <property type="match status" value="1"/>
</dbReference>
<evidence type="ECO:0000256" key="4">
    <source>
        <dbReference type="ARBA" id="ARBA00023125"/>
    </source>
</evidence>